<dbReference type="PANTHER" id="PTHR39596">
    <property type="match status" value="1"/>
</dbReference>
<keyword evidence="2" id="KW-1185">Reference proteome</keyword>
<sequence>MDTLCIPVRSNLADLRAKAINRMDLIYVSVEKVLVLDRKMQAIEVPSLLSRENFRFQLDGRLFCSTWLSRAWTLQEGIVGRRAFIQLQDITISFYLAQSHWMTRIYIHLRYRYDQSRSDHRLCLSRISDIVCTSTQRYFEKHRADFFANTRSSVRSEQYILTWNHMLERVTSQIEDLHVVIANLLDFSAMQIMQAAKGDRMSIILSRTGSIPADILFSAGRRANAGMNCSDR</sequence>
<evidence type="ECO:0000313" key="2">
    <source>
        <dbReference type="Proteomes" id="UP000799429"/>
    </source>
</evidence>
<dbReference type="EMBL" id="MU006091">
    <property type="protein sequence ID" value="KAF2841703.1"/>
    <property type="molecule type" value="Genomic_DNA"/>
</dbReference>
<name>A0A9P4SFG2_9PEZI</name>
<dbReference type="OrthoDB" id="2426273at2759"/>
<evidence type="ECO:0000313" key="1">
    <source>
        <dbReference type="EMBL" id="KAF2841703.1"/>
    </source>
</evidence>
<evidence type="ECO:0008006" key="3">
    <source>
        <dbReference type="Google" id="ProtNLM"/>
    </source>
</evidence>
<protein>
    <recommendedName>
        <fullName evidence="3">Heterokaryon incompatibility domain-containing protein</fullName>
    </recommendedName>
</protein>
<reference evidence="1" key="1">
    <citation type="journal article" date="2020" name="Stud. Mycol.">
        <title>101 Dothideomycetes genomes: a test case for predicting lifestyles and emergence of pathogens.</title>
        <authorList>
            <person name="Haridas S."/>
            <person name="Albert R."/>
            <person name="Binder M."/>
            <person name="Bloem J."/>
            <person name="Labutti K."/>
            <person name="Salamov A."/>
            <person name="Andreopoulos B."/>
            <person name="Baker S."/>
            <person name="Barry K."/>
            <person name="Bills G."/>
            <person name="Bluhm B."/>
            <person name="Cannon C."/>
            <person name="Castanera R."/>
            <person name="Culley D."/>
            <person name="Daum C."/>
            <person name="Ezra D."/>
            <person name="Gonzalez J."/>
            <person name="Henrissat B."/>
            <person name="Kuo A."/>
            <person name="Liang C."/>
            <person name="Lipzen A."/>
            <person name="Lutzoni F."/>
            <person name="Magnuson J."/>
            <person name="Mondo S."/>
            <person name="Nolan M."/>
            <person name="Ohm R."/>
            <person name="Pangilinan J."/>
            <person name="Park H.-J."/>
            <person name="Ramirez L."/>
            <person name="Alfaro M."/>
            <person name="Sun H."/>
            <person name="Tritt A."/>
            <person name="Yoshinaga Y."/>
            <person name="Zwiers L.-H."/>
            <person name="Turgeon B."/>
            <person name="Goodwin S."/>
            <person name="Spatafora J."/>
            <person name="Crous P."/>
            <person name="Grigoriev I."/>
        </authorList>
    </citation>
    <scope>NUCLEOTIDE SEQUENCE</scope>
    <source>
        <strain evidence="1">CBS 101060</strain>
    </source>
</reference>
<accession>A0A9P4SFG2</accession>
<dbReference type="AlphaFoldDB" id="A0A9P4SFG2"/>
<dbReference type="Proteomes" id="UP000799429">
    <property type="component" value="Unassembled WGS sequence"/>
</dbReference>
<comment type="caution">
    <text evidence="1">The sequence shown here is derived from an EMBL/GenBank/DDBJ whole genome shotgun (WGS) entry which is preliminary data.</text>
</comment>
<proteinExistence type="predicted"/>
<organism evidence="1 2">
    <name type="scientific">Patellaria atrata CBS 101060</name>
    <dbReference type="NCBI Taxonomy" id="1346257"/>
    <lineage>
        <taxon>Eukaryota</taxon>
        <taxon>Fungi</taxon>
        <taxon>Dikarya</taxon>
        <taxon>Ascomycota</taxon>
        <taxon>Pezizomycotina</taxon>
        <taxon>Dothideomycetes</taxon>
        <taxon>Dothideomycetes incertae sedis</taxon>
        <taxon>Patellariales</taxon>
        <taxon>Patellariaceae</taxon>
        <taxon>Patellaria</taxon>
    </lineage>
</organism>
<dbReference type="PANTHER" id="PTHR39596:SF4">
    <property type="entry name" value="HET DOMAIN PROTEIN (AFU_ORTHOLOGUE AFUA_3G03140)-RELATED"/>
    <property type="match status" value="1"/>
</dbReference>
<gene>
    <name evidence="1" type="ORF">M501DRAFT_584539</name>
</gene>